<evidence type="ECO:0000313" key="2">
    <source>
        <dbReference type="Proteomes" id="UP000292564"/>
    </source>
</evidence>
<gene>
    <name evidence="1" type="ORF">EV385_3423</name>
</gene>
<reference evidence="1 2" key="1">
    <citation type="submission" date="2019-02" db="EMBL/GenBank/DDBJ databases">
        <title>Sequencing the genomes of 1000 actinobacteria strains.</title>
        <authorList>
            <person name="Klenk H.-P."/>
        </authorList>
    </citation>
    <scope>NUCLEOTIDE SEQUENCE [LARGE SCALE GENOMIC DNA]</scope>
    <source>
        <strain evidence="1 2">DSM 45162</strain>
    </source>
</reference>
<dbReference type="AlphaFoldDB" id="A0A4Q7ZMF5"/>
<name>A0A4Q7ZMF5_9ACTN</name>
<dbReference type="Proteomes" id="UP000292564">
    <property type="component" value="Unassembled WGS sequence"/>
</dbReference>
<comment type="caution">
    <text evidence="1">The sequence shown here is derived from an EMBL/GenBank/DDBJ whole genome shotgun (WGS) entry which is preliminary data.</text>
</comment>
<proteinExistence type="predicted"/>
<protein>
    <submittedName>
        <fullName evidence="1">Uncharacterized protein</fullName>
    </submittedName>
</protein>
<dbReference type="EMBL" id="SHKY01000001">
    <property type="protein sequence ID" value="RZU51593.1"/>
    <property type="molecule type" value="Genomic_DNA"/>
</dbReference>
<organism evidence="1 2">
    <name type="scientific">Krasilnikovia cinnamomea</name>
    <dbReference type="NCBI Taxonomy" id="349313"/>
    <lineage>
        <taxon>Bacteria</taxon>
        <taxon>Bacillati</taxon>
        <taxon>Actinomycetota</taxon>
        <taxon>Actinomycetes</taxon>
        <taxon>Micromonosporales</taxon>
        <taxon>Micromonosporaceae</taxon>
        <taxon>Krasilnikovia</taxon>
    </lineage>
</organism>
<sequence>MDRLGQLLDASAPLLRRVDEVLSAAGAPPGHSVWPELRRVRLLPGDAVRAVAALRPADLADAARELHADAHTYADVAESLPPPGAWSGDAAGAYDDARRRAAGHLSGAPDSLDARLAGTAELADALAEWMEQARTDLAAMLAEVLGSTAAVTLSTDEPIDPAACPQVLAAAEIGQRVLRTIRERYDVVADLLHGSAQLAEASPAPPRSRS</sequence>
<accession>A0A4Q7ZMF5</accession>
<dbReference type="OrthoDB" id="3402839at2"/>
<evidence type="ECO:0000313" key="1">
    <source>
        <dbReference type="EMBL" id="RZU51593.1"/>
    </source>
</evidence>
<dbReference type="RefSeq" id="WP_130510340.1">
    <property type="nucleotide sequence ID" value="NZ_SHKY01000001.1"/>
</dbReference>
<keyword evidence="2" id="KW-1185">Reference proteome</keyword>